<proteinExistence type="inferred from homology"/>
<dbReference type="GO" id="GO:0003677">
    <property type="term" value="F:DNA binding"/>
    <property type="evidence" value="ECO:0007669"/>
    <property type="project" value="InterPro"/>
</dbReference>
<dbReference type="InterPro" id="IPR046950">
    <property type="entry name" value="DNA-dir_Rpol_C_phage-type"/>
</dbReference>
<keyword evidence="12" id="KW-1185">Reference proteome</keyword>
<dbReference type="InterPro" id="IPR029262">
    <property type="entry name" value="RPOL_N"/>
</dbReference>
<dbReference type="GO" id="GO:0006351">
    <property type="term" value="P:DNA-templated transcription"/>
    <property type="evidence" value="ECO:0007669"/>
    <property type="project" value="InterPro"/>
</dbReference>
<dbReference type="Gene3D" id="1.10.150.20">
    <property type="entry name" value="5' to 3' exonuclease, C-terminal subdomain"/>
    <property type="match status" value="1"/>
</dbReference>
<dbReference type="InterPro" id="IPR043502">
    <property type="entry name" value="DNA/RNA_pol_sf"/>
</dbReference>
<comment type="catalytic activity">
    <reaction evidence="8 9">
        <text>RNA(n) + a ribonucleoside 5'-triphosphate = RNA(n+1) + diphosphate</text>
        <dbReference type="Rhea" id="RHEA:21248"/>
        <dbReference type="Rhea" id="RHEA-COMP:14527"/>
        <dbReference type="Rhea" id="RHEA-COMP:17342"/>
        <dbReference type="ChEBI" id="CHEBI:33019"/>
        <dbReference type="ChEBI" id="CHEBI:61557"/>
        <dbReference type="ChEBI" id="CHEBI:140395"/>
        <dbReference type="EC" id="2.7.7.6"/>
    </reaction>
</comment>
<dbReference type="InterPro" id="IPR024075">
    <property type="entry name" value="DNA-dir_RNA_pol_helix_hairp_sf"/>
</dbReference>
<evidence type="ECO:0000256" key="8">
    <source>
        <dbReference type="ARBA" id="ARBA00048552"/>
    </source>
</evidence>
<dbReference type="Pfam" id="PF00940">
    <property type="entry name" value="RNA_pol"/>
    <property type="match status" value="1"/>
</dbReference>
<dbReference type="Proteomes" id="UP000223907">
    <property type="component" value="Segment"/>
</dbReference>
<name>A0A219MH23_9CAUD</name>
<evidence type="ECO:0000256" key="4">
    <source>
        <dbReference type="ARBA" id="ARBA00022679"/>
    </source>
</evidence>
<dbReference type="Gene3D" id="1.10.287.280">
    <property type="match status" value="1"/>
</dbReference>
<evidence type="ECO:0000259" key="10">
    <source>
        <dbReference type="SMART" id="SM01311"/>
    </source>
</evidence>
<dbReference type="GO" id="GO:0000428">
    <property type="term" value="C:DNA-directed RNA polymerase complex"/>
    <property type="evidence" value="ECO:0007669"/>
    <property type="project" value="UniProtKB-KW"/>
</dbReference>
<dbReference type="GO" id="GO:0019083">
    <property type="term" value="P:viral transcription"/>
    <property type="evidence" value="ECO:0007669"/>
    <property type="project" value="UniProtKB-KW"/>
</dbReference>
<feature type="domain" description="DNA-directed RNA polymerase N-terminal" evidence="10">
    <location>
        <begin position="5"/>
        <end position="299"/>
    </location>
</feature>
<evidence type="ECO:0000313" key="12">
    <source>
        <dbReference type="Proteomes" id="UP000223907"/>
    </source>
</evidence>
<accession>A0A219MH23</accession>
<dbReference type="EMBL" id="KT240186">
    <property type="protein sequence ID" value="ALA46497.1"/>
    <property type="molecule type" value="Genomic_DNA"/>
</dbReference>
<dbReference type="PROSITE" id="PS00489">
    <property type="entry name" value="RNA_POL_PHAGE_2"/>
    <property type="match status" value="1"/>
</dbReference>
<comment type="similarity">
    <text evidence="1 9">Belongs to the phage and mitochondrial RNA polymerase family.</text>
</comment>
<evidence type="ECO:0000256" key="2">
    <source>
        <dbReference type="ARBA" id="ARBA00012418"/>
    </source>
</evidence>
<keyword evidence="4 9" id="KW-0808">Transferase</keyword>
<evidence type="ECO:0000256" key="6">
    <source>
        <dbReference type="ARBA" id="ARBA00023163"/>
    </source>
</evidence>
<keyword evidence="7" id="KW-1195">Viral transcription</keyword>
<dbReference type="InterPro" id="IPR037159">
    <property type="entry name" value="RNA_POL_N_sf"/>
</dbReference>
<protein>
    <recommendedName>
        <fullName evidence="2 9">DNA-directed RNA polymerase</fullName>
        <ecNumber evidence="2 9">2.7.7.6</ecNumber>
    </recommendedName>
</protein>
<keyword evidence="3 9" id="KW-0240">DNA-directed RNA polymerase</keyword>
<dbReference type="PROSITE" id="PS00900">
    <property type="entry name" value="RNA_POL_PHAGE_1"/>
    <property type="match status" value="1"/>
</dbReference>
<evidence type="ECO:0000256" key="3">
    <source>
        <dbReference type="ARBA" id="ARBA00022478"/>
    </source>
</evidence>
<evidence type="ECO:0000256" key="7">
    <source>
        <dbReference type="ARBA" id="ARBA00023314"/>
    </source>
</evidence>
<gene>
    <name evidence="11" type="ORF">BF2512_40</name>
</gene>
<reference evidence="11 12" key="1">
    <citation type="submission" date="2015-07" db="EMBL/GenBank/DDBJ databases">
        <title>Bateriophages against Dickeya spp. of Phalaenopsis orchids.</title>
        <authorList>
            <person name="Dreo T."/>
            <person name="Naglic T."/>
            <person name="Alic S."/>
            <person name="Peterka M."/>
            <person name="Ravnikar M."/>
        </authorList>
    </citation>
    <scope>NUCLEOTIDE SEQUENCE [LARGE SCALE GENOMIC DNA]</scope>
</reference>
<dbReference type="PANTHER" id="PTHR10102">
    <property type="entry name" value="DNA-DIRECTED RNA POLYMERASE, MITOCHONDRIAL"/>
    <property type="match status" value="1"/>
</dbReference>
<keyword evidence="6 9" id="KW-0804">Transcription</keyword>
<dbReference type="PANTHER" id="PTHR10102:SF0">
    <property type="entry name" value="DNA-DIRECTED RNA POLYMERASE, MITOCHONDRIAL"/>
    <property type="match status" value="1"/>
</dbReference>
<dbReference type="SUPFAM" id="SSF56672">
    <property type="entry name" value="DNA/RNA polymerases"/>
    <property type="match status" value="1"/>
</dbReference>
<dbReference type="GO" id="GO:0003899">
    <property type="term" value="F:DNA-directed RNA polymerase activity"/>
    <property type="evidence" value="ECO:0007669"/>
    <property type="project" value="UniProtKB-EC"/>
</dbReference>
<keyword evidence="5 9" id="KW-0548">Nucleotidyltransferase</keyword>
<dbReference type="InterPro" id="IPR002092">
    <property type="entry name" value="DNA-dir_Rpol_phage-type"/>
</dbReference>
<evidence type="ECO:0000256" key="1">
    <source>
        <dbReference type="ARBA" id="ARBA00009493"/>
    </source>
</evidence>
<evidence type="ECO:0000256" key="9">
    <source>
        <dbReference type="RuleBase" id="RU003805"/>
    </source>
</evidence>
<evidence type="ECO:0000313" key="11">
    <source>
        <dbReference type="EMBL" id="ALA46497.1"/>
    </source>
</evidence>
<dbReference type="EC" id="2.7.7.6" evidence="2 9"/>
<sequence>MTLEERQVELEKQYTTQGILDAMAHWEKESTEGRTADHYIGRILSIRLHKLLQESLEGMCSTGSRGLGGKYRSYIRTVGYDKCALIGIRQILNLCTMKLRADRSAPLAQDLITSVGPQIHMEYMHNMLTTAAPGYMRSVDQYMQDNGTRSVNHRRRTLVASANRIDGMSYDDLSWSTSELNGVGTIILQSAVLAGIIELKHMPKSNGQSWVCIVPAPEVEAKLRQLTYNLHAFYRQPPMLVPPREHTRETLFGGSSYLTEEMATRVRTIHTRSLLRESREWIRDNISDLVLRAANKAAAQPYVINTEVVELLRDVYRQGIYNGLAGIPSNTPIKVPDYPMQEGWDREDPELMEVHEAWKAQAREAHHEEVQRKGHVLQFSLMLKYLTQFRGDVLYFPTYFDWRGRLYFHSSINPQGTDFVKASLHFANKKPLGDRGLYWLKVHVATCYGFDKANFDTRAAWVDEHMQHIRDAVANHVDSEFFRGADSHWCFYVAAKDMLGAIDSGNPSAWESGIPVAMDATCSGLQHLSAVMRDPVGGMFTNLLPNNGVEKEDIYAGVAAIAIANIQKDKENPEQSMYWGTHGVPRSMAKRPVMTYVYGGTLTSCTEYVFLDMKERGLEALENYSMFKLAAYVSRHLRKGIEAAVPASAEAMRFIRDVAGKMPVDKPMRWVSPSGFPVVQHYSQEDSTRINLNALGTQLVMRTFNDHLMQRSKVVNGSSPNFTHSLDSAHLEIVVDTFEHSVLPIHDSFATHACNVDELHCVLRDTFATMYQHHNPLQSLVDCVQPHVEEIITLPAMGTLDLNKVRESQFFMC</sequence>
<dbReference type="Gene3D" id="1.10.287.260">
    <property type="match status" value="1"/>
</dbReference>
<dbReference type="SMART" id="SM01311">
    <property type="entry name" value="RPOL_N"/>
    <property type="match status" value="1"/>
</dbReference>
<evidence type="ECO:0000256" key="5">
    <source>
        <dbReference type="ARBA" id="ARBA00022695"/>
    </source>
</evidence>
<organism evidence="11 12">
    <name type="scientific">Dickeya phage BF25/12</name>
    <dbReference type="NCBI Taxonomy" id="1698708"/>
    <lineage>
        <taxon>Viruses</taxon>
        <taxon>Duplodnaviria</taxon>
        <taxon>Heunggongvirae</taxon>
        <taxon>Uroviricota</taxon>
        <taxon>Caudoviricetes</taxon>
        <taxon>Autographivirales</taxon>
        <taxon>Autoscriptoviridae</taxon>
        <taxon>Corkvirinae</taxon>
        <taxon>Stompvirus</taxon>
        <taxon>Stompvirus BF2512</taxon>
    </lineage>
</organism>
<comment type="function">
    <text evidence="9">DNA-dependent RNA polymerase catalyzes the transcription of DNA into RNA using the four ribonucleoside triphosphates as substrates.</text>
</comment>
<dbReference type="Gene3D" id="1.10.1320.10">
    <property type="entry name" value="DNA-directed RNA polymerase, N-terminal domain"/>
    <property type="match status" value="1"/>
</dbReference>